<dbReference type="Proteomes" id="UP000177941">
    <property type="component" value="Unassembled WGS sequence"/>
</dbReference>
<evidence type="ECO:0000313" key="1">
    <source>
        <dbReference type="EMBL" id="OGY35670.1"/>
    </source>
</evidence>
<name>A0A1G1X7S7_9BACT</name>
<dbReference type="EMBL" id="MHHS01000047">
    <property type="protein sequence ID" value="OGY35670.1"/>
    <property type="molecule type" value="Genomic_DNA"/>
</dbReference>
<reference evidence="1 2" key="1">
    <citation type="journal article" date="2016" name="Nat. Commun.">
        <title>Thousands of microbial genomes shed light on interconnected biogeochemical processes in an aquifer system.</title>
        <authorList>
            <person name="Anantharaman K."/>
            <person name="Brown C.T."/>
            <person name="Hug L.A."/>
            <person name="Sharon I."/>
            <person name="Castelle C.J."/>
            <person name="Probst A.J."/>
            <person name="Thomas B.C."/>
            <person name="Singh A."/>
            <person name="Wilkins M.J."/>
            <person name="Karaoz U."/>
            <person name="Brodie E.L."/>
            <person name="Williams K.H."/>
            <person name="Hubbard S.S."/>
            <person name="Banfield J.F."/>
        </authorList>
    </citation>
    <scope>NUCLEOTIDE SEQUENCE [LARGE SCALE GENOMIC DNA]</scope>
</reference>
<dbReference type="AlphaFoldDB" id="A0A1G1X7S7"/>
<accession>A0A1G1X7S7</accession>
<organism evidence="1 2">
    <name type="scientific">Candidatus Andersenbacteria bacterium RIFCSPHIGHO2_12_FULL_45_11b</name>
    <dbReference type="NCBI Taxonomy" id="1797282"/>
    <lineage>
        <taxon>Bacteria</taxon>
        <taxon>Candidatus Anderseniibacteriota</taxon>
    </lineage>
</organism>
<comment type="caution">
    <text evidence="1">The sequence shown here is derived from an EMBL/GenBank/DDBJ whole genome shotgun (WGS) entry which is preliminary data.</text>
</comment>
<gene>
    <name evidence="1" type="ORF">A3E36_00030</name>
</gene>
<evidence type="ECO:0000313" key="2">
    <source>
        <dbReference type="Proteomes" id="UP000177941"/>
    </source>
</evidence>
<protein>
    <submittedName>
        <fullName evidence="1">Uncharacterized protein</fullName>
    </submittedName>
</protein>
<proteinExistence type="predicted"/>
<sequence>MMDGHSGISNDEKNRGGDQRFDLVLSLLKDSYGSRDFIIHATSHVMNFSSSFSPEVFLQRIGYQHFGGNCPYHHNSCLWLHLASFEPDSDGRGFFDAERYHTIFKGHAAVLGDVYASYQAAVDKLRVSRTHEIDLFPELSQRVVPTIAADPNVLPDWVVSAMSNRFSEVTSEIATLQAEQGRLLSIAGLLWQNDALLEEAVHNVFQNFGYRAQRTPQGETYDIEVELDAERKLIIEVTGLTGALKKDSGKISQVLQVIQKHKRDTDRVVIALNNHRTEPLAERPIQDAVTKDALALLTGMGVVIVTTPDLFNIWQESQSNLDYAKSQIEQLYATEGGIYSKTA</sequence>